<feature type="compositionally biased region" description="Gly residues" evidence="6">
    <location>
        <begin position="868"/>
        <end position="879"/>
    </location>
</feature>
<feature type="region of interest" description="Disordered" evidence="6">
    <location>
        <begin position="1512"/>
        <end position="1559"/>
    </location>
</feature>
<keyword evidence="9" id="KW-1185">Reference proteome</keyword>
<dbReference type="Proteomes" id="UP001430356">
    <property type="component" value="Unassembled WGS sequence"/>
</dbReference>
<evidence type="ECO:0000256" key="1">
    <source>
        <dbReference type="ARBA" id="ARBA00004123"/>
    </source>
</evidence>
<feature type="region of interest" description="Disordered" evidence="6">
    <location>
        <begin position="1913"/>
        <end position="1951"/>
    </location>
</feature>
<feature type="repeat" description="WD" evidence="5">
    <location>
        <begin position="536"/>
        <end position="577"/>
    </location>
</feature>
<sequence>MPLSSSFHDSPAAAAPLHGGRYSASERPTPVRSAVAYVGRGTARSRRSAPPASAPAAASPSSRAQAPLEACGASSGVREHVTDADGTVVPVAVLTSEALARTSLLSADPVTPSRSPHQSRRRGGSMDGGSAAAASTRVSRRRTSMTPQPLSPSPAWRTPGGAVPGLTLDRRPSLQSSQGRAASTSPTHAKGSRMSPSLAPAASPGSSRLPHPRPLLSSKEADYLHLAYQRGFMGRFRCATPVVVRTPPSATSHADTATLANAAAAAAAAATGEASESLVPNADAPQSDDESHVPVPVAVAVAVAAGGAPSRSGRRVSASGASVASSATAGRGGVSRGRAVSVVNGRRQRRLLPSSAASAAVTSASVRHSDGRPVAAVGSVPSANMAALARSGLHTSLWLAVQDGGLEVRSMANPNQVLASLPRRDPRAIITAIAEVCGNRVVAGYTDGSLQVYDAVSMTVVAGHRAHTAAVSCMLYTRSTPRLALAGSSAAPGAAGSDVPPAQRSSAPTQSLLLTASLDRTIVVWEAASMTHLHRLKCGPHSVCALAATVTGGYVFSGSDDGTLRMWDAVQGEQLTITNEERVSIAKADSPTSLPPRLSQPLLSAPASLTGMLSRPSLTAPSSAAREAAALMSEGAGPVTTTTTTTAHPQGSAARGSPHMSLRASVSVNSSSHGPPPLPPPPPPPHTASHLQRRAFEGYGAAGLGILGTATRTGARAMPLITRGTRHLARTAAEGSDASRASSLASLMQRLPPPPLLTSFVSPFAAEEEEDDVAAFIPTESGTMSALLGEGSTLVRPGGDISPLHGDGGDVERGGATASGTAEEEEAVAVAVAGGHDRHSAGRRSAATVRTLRDLRRDIKRRAKGLSAQGGGGGSGGEVTGAAKLAPRDAKATKPKGETPKAGRRSVARAVSETTATAPTPTPTPVRARGSVNALEQRLELWLHAYRQRVRLSAAAVRLTQRISAGYDAVAAVNWPIERAHSEYVAALAVVEDRLLVSASRDASAKVFALPSGQFVRTLTSSRHMPLSSILYDASVQRLYTAFSDGGLAAYDTRHAELPLLSQMQSPHTILSSTFVRLRLAPMHRFVWAAAAPADGAVPSTSTVVTSVAQFDRTTMAHGPNQTTTSYRVGQPSLRELNAAVSLQTLQRQRACSIAELAQRVTSGALEGSELVDRRRCGLVLERGYARRQTSCAFVRWRQWARRRALLRQYHGVAAVHAEGRAIALLGRYAVRWQCWARTRTTASSAEVLREVQLRASDAVALDVRGEVCARRWRVGSLLASSMARQRQRAALAAAYRCWRVFVADQQAHLRQSMAFNTLLLSMNAGAYTPQSCAMAHLTRAATRRTGRAKALWLVTEKTQRRCAPVLRRRCFDLWRTWAERGGGGAPVRALALTAPPTLRRRYFALWHDFAVHVTRRGRLENERDTLRLEWATLQRTLEAPQTAAELRDAAGRSESAAVAAAAEATRLRARLAAVAQETEALRTQTALAMLVSGFRIPSVVQAAAGVGTSAAGDASSTASLRGGSHASATSTPRSNGGGCGRSASATAEAGEEAQEGEDDARLLVEVSAVLRALKGSVVQCAADDKLLASAHALALRLPICEPAAWRDSVSVDASPRRPLQQLRTPRRQSAWSVTHARSGGGGGGGGTAAALGGAGPTSSASSPVHSASGGAARAPSAAQMWAAHPAEEVYASLADAFDAVHARLGDLLRDAALGCGATAVDACAGAGVPTAWLAELPPKQRRVVVGEVLKLVALFDSFAAHNDLPVECAGSLSMRGSANTRALPLSSLCSRHTAATLLQRAAVLLELVDPQLWPRQVQLARVQDACAVAMAELDATVSSSAACFSDAPPHNSTVMTVNSAGSGDGEASPAATPLVMRPPAVSLSAAVLQEAGAAMLQRQGLATATAHTATATATVRGARTRGPLATDHPTQRSTSSGPTAPAPTSPLSHAWSKFDLPTARVQSTSDPLTSTLRCSEEGAEVAEVAENGEAPTHVRSHSLSYRSYSSVSTPRSYTPRASTVSVQGAGPGGSVVKPYLGFRVSVNRDAQALRRTTTTISIREVTPHYTNADGAVVDAPAQVAGLQVGDQLVRFAGYAVTDLAAFNAVVARHVHTGAQLPVVVLRNGEQLHKSIVVGSRTNPGL</sequence>
<feature type="region of interest" description="Disordered" evidence="6">
    <location>
        <begin position="487"/>
        <end position="506"/>
    </location>
</feature>
<feature type="region of interest" description="Disordered" evidence="6">
    <location>
        <begin position="636"/>
        <end position="690"/>
    </location>
</feature>
<dbReference type="InterPro" id="IPR036034">
    <property type="entry name" value="PDZ_sf"/>
</dbReference>
<feature type="repeat" description="WD" evidence="5">
    <location>
        <begin position="508"/>
        <end position="535"/>
    </location>
</feature>
<evidence type="ECO:0000256" key="5">
    <source>
        <dbReference type="PROSITE-ProRule" id="PRU00221"/>
    </source>
</evidence>
<evidence type="ECO:0000259" key="7">
    <source>
        <dbReference type="PROSITE" id="PS50106"/>
    </source>
</evidence>
<keyword evidence="4" id="KW-0539">Nucleus</keyword>
<dbReference type="Gene3D" id="2.30.42.10">
    <property type="match status" value="1"/>
</dbReference>
<feature type="region of interest" description="Disordered" evidence="6">
    <location>
        <begin position="862"/>
        <end position="928"/>
    </location>
</feature>
<comment type="caution">
    <text evidence="8">The sequence shown here is derived from an EMBL/GenBank/DDBJ whole genome shotgun (WGS) entry which is preliminary data.</text>
</comment>
<feature type="compositionally biased region" description="Low complexity" evidence="6">
    <location>
        <begin position="1657"/>
        <end position="1672"/>
    </location>
</feature>
<feature type="compositionally biased region" description="Pro residues" evidence="6">
    <location>
        <begin position="674"/>
        <end position="686"/>
    </location>
</feature>
<name>A0AAW0ET88_9TRYP</name>
<feature type="region of interest" description="Disordered" evidence="6">
    <location>
        <begin position="801"/>
        <end position="824"/>
    </location>
</feature>
<feature type="compositionally biased region" description="Acidic residues" evidence="6">
    <location>
        <begin position="1550"/>
        <end position="1559"/>
    </location>
</feature>
<feature type="compositionally biased region" description="Low complexity" evidence="6">
    <location>
        <begin position="1913"/>
        <end position="1922"/>
    </location>
</feature>
<dbReference type="GO" id="GO:0005730">
    <property type="term" value="C:nucleolus"/>
    <property type="evidence" value="ECO:0007669"/>
    <property type="project" value="TreeGrafter"/>
</dbReference>
<dbReference type="EMBL" id="JAECZO010000077">
    <property type="protein sequence ID" value="KAK7196482.1"/>
    <property type="molecule type" value="Genomic_DNA"/>
</dbReference>
<dbReference type="InterPro" id="IPR001680">
    <property type="entry name" value="WD40_rpt"/>
</dbReference>
<feature type="domain" description="PDZ" evidence="7">
    <location>
        <begin position="2020"/>
        <end position="2125"/>
    </location>
</feature>
<dbReference type="SUPFAM" id="SSF50978">
    <property type="entry name" value="WD40 repeat-like"/>
    <property type="match status" value="1"/>
</dbReference>
<evidence type="ECO:0000256" key="6">
    <source>
        <dbReference type="SAM" id="MobiDB-lite"/>
    </source>
</evidence>
<feature type="compositionally biased region" description="Low complexity" evidence="6">
    <location>
        <begin position="128"/>
        <end position="137"/>
    </location>
</feature>
<dbReference type="SMART" id="SM00320">
    <property type="entry name" value="WD40"/>
    <property type="match status" value="5"/>
</dbReference>
<dbReference type="Pfam" id="PF00400">
    <property type="entry name" value="WD40"/>
    <property type="match status" value="1"/>
</dbReference>
<feature type="compositionally biased region" description="Gly residues" evidence="6">
    <location>
        <begin position="1639"/>
        <end position="1656"/>
    </location>
</feature>
<accession>A0AAW0ET88</accession>
<dbReference type="PROSITE" id="PS50106">
    <property type="entry name" value="PDZ"/>
    <property type="match status" value="1"/>
</dbReference>
<dbReference type="PROSITE" id="PS50082">
    <property type="entry name" value="WD_REPEATS_2"/>
    <property type="match status" value="2"/>
</dbReference>
<protein>
    <submittedName>
        <fullName evidence="8">WD domain, G-beta repeat</fullName>
    </submittedName>
</protein>
<evidence type="ECO:0000313" key="8">
    <source>
        <dbReference type="EMBL" id="KAK7196482.1"/>
    </source>
</evidence>
<dbReference type="InterPro" id="IPR036322">
    <property type="entry name" value="WD40_repeat_dom_sf"/>
</dbReference>
<feature type="compositionally biased region" description="Polar residues" evidence="6">
    <location>
        <begin position="173"/>
        <end position="187"/>
    </location>
</feature>
<comment type="subcellular location">
    <subcellularLocation>
        <location evidence="1">Nucleus</location>
    </subcellularLocation>
</comment>
<dbReference type="InterPro" id="IPR001478">
    <property type="entry name" value="PDZ"/>
</dbReference>
<evidence type="ECO:0000256" key="2">
    <source>
        <dbReference type="ARBA" id="ARBA00022574"/>
    </source>
</evidence>
<keyword evidence="2 5" id="KW-0853">WD repeat</keyword>
<dbReference type="PANTHER" id="PTHR19848">
    <property type="entry name" value="WD40 REPEAT PROTEIN"/>
    <property type="match status" value="1"/>
</dbReference>
<feature type="compositionally biased region" description="Low complexity" evidence="6">
    <location>
        <begin position="309"/>
        <end position="329"/>
    </location>
</feature>
<feature type="compositionally biased region" description="Low complexity" evidence="6">
    <location>
        <begin position="487"/>
        <end position="502"/>
    </location>
</feature>
<feature type="region of interest" description="Disordered" evidence="6">
    <location>
        <begin position="1609"/>
        <end position="1672"/>
    </location>
</feature>
<reference evidence="8 9" key="1">
    <citation type="journal article" date="2021" name="MBio">
        <title>A New Model Trypanosomatid, Novymonas esmeraldas: Genomic Perception of Its 'Candidatus Pandoraea novymonadis' Endosymbiont.</title>
        <authorList>
            <person name="Zakharova A."/>
            <person name="Saura A."/>
            <person name="Butenko A."/>
            <person name="Podesvova L."/>
            <person name="Warmusova S."/>
            <person name="Kostygov A.Y."/>
            <person name="Nenarokova A."/>
            <person name="Lukes J."/>
            <person name="Opperdoes F.R."/>
            <person name="Yurchenko V."/>
        </authorList>
    </citation>
    <scope>NUCLEOTIDE SEQUENCE [LARGE SCALE GENOMIC DNA]</scope>
    <source>
        <strain evidence="8 9">E262AT.01</strain>
    </source>
</reference>
<feature type="compositionally biased region" description="Low complexity" evidence="6">
    <location>
        <begin position="48"/>
        <end position="64"/>
    </location>
</feature>
<feature type="compositionally biased region" description="Low complexity" evidence="6">
    <location>
        <begin position="192"/>
        <end position="209"/>
    </location>
</feature>
<feature type="compositionally biased region" description="Basic and acidic residues" evidence="6">
    <location>
        <begin position="886"/>
        <end position="901"/>
    </location>
</feature>
<feature type="compositionally biased region" description="Low complexity" evidence="6">
    <location>
        <begin position="336"/>
        <end position="345"/>
    </location>
</feature>
<organism evidence="8 9">
    <name type="scientific">Novymonas esmeraldas</name>
    <dbReference type="NCBI Taxonomy" id="1808958"/>
    <lineage>
        <taxon>Eukaryota</taxon>
        <taxon>Discoba</taxon>
        <taxon>Euglenozoa</taxon>
        <taxon>Kinetoplastea</taxon>
        <taxon>Metakinetoplastina</taxon>
        <taxon>Trypanosomatida</taxon>
        <taxon>Trypanosomatidae</taxon>
        <taxon>Novymonas</taxon>
    </lineage>
</organism>
<keyword evidence="3" id="KW-0677">Repeat</keyword>
<feature type="region of interest" description="Disordered" evidence="6">
    <location>
        <begin position="1"/>
        <end position="84"/>
    </location>
</feature>
<feature type="region of interest" description="Disordered" evidence="6">
    <location>
        <begin position="309"/>
        <end position="346"/>
    </location>
</feature>
<dbReference type="SUPFAM" id="SSF50156">
    <property type="entry name" value="PDZ domain-like"/>
    <property type="match status" value="1"/>
</dbReference>
<evidence type="ECO:0000313" key="9">
    <source>
        <dbReference type="Proteomes" id="UP001430356"/>
    </source>
</evidence>
<dbReference type="GO" id="GO:0000027">
    <property type="term" value="P:ribosomal large subunit assembly"/>
    <property type="evidence" value="ECO:0007669"/>
    <property type="project" value="TreeGrafter"/>
</dbReference>
<proteinExistence type="predicted"/>
<feature type="region of interest" description="Disordered" evidence="6">
    <location>
        <begin position="105"/>
        <end position="215"/>
    </location>
</feature>
<gene>
    <name evidence="8" type="ORF">NESM_000585700</name>
</gene>
<evidence type="ECO:0000256" key="3">
    <source>
        <dbReference type="ARBA" id="ARBA00022737"/>
    </source>
</evidence>
<dbReference type="InterPro" id="IPR015943">
    <property type="entry name" value="WD40/YVTN_repeat-like_dom_sf"/>
</dbReference>
<dbReference type="Gene3D" id="2.130.10.10">
    <property type="entry name" value="YVTN repeat-like/Quinoprotein amine dehydrogenase"/>
    <property type="match status" value="2"/>
</dbReference>
<feature type="compositionally biased region" description="Low complexity" evidence="6">
    <location>
        <begin position="636"/>
        <end position="646"/>
    </location>
</feature>
<dbReference type="PANTHER" id="PTHR19848:SF0">
    <property type="entry name" value="NOTCHLESS PROTEIN HOMOLOG 1"/>
    <property type="match status" value="1"/>
</dbReference>
<evidence type="ECO:0000256" key="4">
    <source>
        <dbReference type="ARBA" id="ARBA00023242"/>
    </source>
</evidence>